<dbReference type="Gene3D" id="1.10.10.10">
    <property type="entry name" value="Winged helix-like DNA-binding domain superfamily/Winged helix DNA-binding domain"/>
    <property type="match status" value="1"/>
</dbReference>
<dbReference type="InterPro" id="IPR014284">
    <property type="entry name" value="RNA_pol_sigma-70_dom"/>
</dbReference>
<evidence type="ECO:0000256" key="2">
    <source>
        <dbReference type="ARBA" id="ARBA00023015"/>
    </source>
</evidence>
<protein>
    <submittedName>
        <fullName evidence="8">Sigma-70 family RNA polymerase sigma factor</fullName>
    </submittedName>
</protein>
<evidence type="ECO:0000256" key="3">
    <source>
        <dbReference type="ARBA" id="ARBA00023082"/>
    </source>
</evidence>
<keyword evidence="9" id="KW-1185">Reference proteome</keyword>
<dbReference type="SUPFAM" id="SSF88946">
    <property type="entry name" value="Sigma2 domain of RNA polymerase sigma factors"/>
    <property type="match status" value="1"/>
</dbReference>
<dbReference type="Pfam" id="PF08281">
    <property type="entry name" value="Sigma70_r4_2"/>
    <property type="match status" value="1"/>
</dbReference>
<accession>A0ABS9UIE5</accession>
<keyword evidence="4" id="KW-0238">DNA-binding</keyword>
<evidence type="ECO:0000313" key="8">
    <source>
        <dbReference type="EMBL" id="MCH7323753.1"/>
    </source>
</evidence>
<dbReference type="RefSeq" id="WP_241370911.1">
    <property type="nucleotide sequence ID" value="NZ_JAKZFC010000009.1"/>
</dbReference>
<evidence type="ECO:0000256" key="5">
    <source>
        <dbReference type="ARBA" id="ARBA00023163"/>
    </source>
</evidence>
<comment type="similarity">
    <text evidence="1">Belongs to the sigma-70 factor family. ECF subfamily.</text>
</comment>
<dbReference type="NCBIfam" id="TIGR02937">
    <property type="entry name" value="sigma70-ECF"/>
    <property type="match status" value="1"/>
</dbReference>
<dbReference type="InterPro" id="IPR039425">
    <property type="entry name" value="RNA_pol_sigma-70-like"/>
</dbReference>
<dbReference type="PANTHER" id="PTHR43133:SF8">
    <property type="entry name" value="RNA POLYMERASE SIGMA FACTOR HI_1459-RELATED"/>
    <property type="match status" value="1"/>
</dbReference>
<dbReference type="Pfam" id="PF04542">
    <property type="entry name" value="Sigma70_r2"/>
    <property type="match status" value="1"/>
</dbReference>
<evidence type="ECO:0000313" key="9">
    <source>
        <dbReference type="Proteomes" id="UP001316087"/>
    </source>
</evidence>
<dbReference type="PANTHER" id="PTHR43133">
    <property type="entry name" value="RNA POLYMERASE ECF-TYPE SIGMA FACTO"/>
    <property type="match status" value="1"/>
</dbReference>
<dbReference type="InterPro" id="IPR013324">
    <property type="entry name" value="RNA_pol_sigma_r3/r4-like"/>
</dbReference>
<evidence type="ECO:0000259" key="6">
    <source>
        <dbReference type="Pfam" id="PF04542"/>
    </source>
</evidence>
<dbReference type="InterPro" id="IPR013325">
    <property type="entry name" value="RNA_pol_sigma_r2"/>
</dbReference>
<dbReference type="InterPro" id="IPR036388">
    <property type="entry name" value="WH-like_DNA-bd_sf"/>
</dbReference>
<dbReference type="Proteomes" id="UP001316087">
    <property type="component" value="Unassembled WGS sequence"/>
</dbReference>
<comment type="caution">
    <text evidence="8">The sequence shown here is derived from an EMBL/GenBank/DDBJ whole genome shotgun (WGS) entry which is preliminary data.</text>
</comment>
<dbReference type="InterPro" id="IPR007627">
    <property type="entry name" value="RNA_pol_sigma70_r2"/>
</dbReference>
<evidence type="ECO:0000256" key="1">
    <source>
        <dbReference type="ARBA" id="ARBA00010641"/>
    </source>
</evidence>
<dbReference type="InterPro" id="IPR013249">
    <property type="entry name" value="RNA_pol_sigma70_r4_t2"/>
</dbReference>
<name>A0ABS9UIE5_9BACL</name>
<feature type="domain" description="RNA polymerase sigma factor 70 region 4 type 2" evidence="7">
    <location>
        <begin position="125"/>
        <end position="177"/>
    </location>
</feature>
<dbReference type="Gene3D" id="1.10.1740.10">
    <property type="match status" value="1"/>
</dbReference>
<dbReference type="CDD" id="cd06171">
    <property type="entry name" value="Sigma70_r4"/>
    <property type="match status" value="1"/>
</dbReference>
<reference evidence="8 9" key="1">
    <citation type="submission" date="2022-03" db="EMBL/GenBank/DDBJ databases">
        <authorList>
            <person name="Jo J.-H."/>
            <person name="Im W.-T."/>
        </authorList>
    </citation>
    <scope>NUCLEOTIDE SEQUENCE [LARGE SCALE GENOMIC DNA]</scope>
    <source>
        <strain evidence="8 9">MA9</strain>
    </source>
</reference>
<evidence type="ECO:0000256" key="4">
    <source>
        <dbReference type="ARBA" id="ARBA00023125"/>
    </source>
</evidence>
<dbReference type="EMBL" id="JAKZFC010000009">
    <property type="protein sequence ID" value="MCH7323753.1"/>
    <property type="molecule type" value="Genomic_DNA"/>
</dbReference>
<keyword evidence="5" id="KW-0804">Transcription</keyword>
<keyword evidence="2" id="KW-0805">Transcription regulation</keyword>
<feature type="domain" description="RNA polymerase sigma-70 region 2" evidence="6">
    <location>
        <begin position="24"/>
        <end position="92"/>
    </location>
</feature>
<proteinExistence type="inferred from homology"/>
<organism evidence="8 9">
    <name type="scientific">Solibacillus palustris</name>
    <dbReference type="NCBI Taxonomy" id="2908203"/>
    <lineage>
        <taxon>Bacteria</taxon>
        <taxon>Bacillati</taxon>
        <taxon>Bacillota</taxon>
        <taxon>Bacilli</taxon>
        <taxon>Bacillales</taxon>
        <taxon>Caryophanaceae</taxon>
        <taxon>Solibacillus</taxon>
    </lineage>
</organism>
<evidence type="ECO:0000259" key="7">
    <source>
        <dbReference type="Pfam" id="PF08281"/>
    </source>
</evidence>
<sequence>MKSSPTNFIDRLKKQKEDALDYIIDSYMPLVKAIAYKILHTQSKYDVDECVNDVFLSVWQNAAQFQGDSTDFKKWIGMITKYKAIDRYRQYEKRVAREQSEEQPFGQQQTSYTTEQQILEREQKNELLFAISKLAELDRHIFMMKYYLELTNSEIADTLGLTKAAVDNRLYRGKKELAQHVNLKERLI</sequence>
<gene>
    <name evidence="8" type="ORF">LZ480_17920</name>
</gene>
<dbReference type="SUPFAM" id="SSF88659">
    <property type="entry name" value="Sigma3 and sigma4 domains of RNA polymerase sigma factors"/>
    <property type="match status" value="1"/>
</dbReference>
<keyword evidence="3" id="KW-0731">Sigma factor</keyword>